<sequence length="298" mass="33806">MIRLIASDMDGTLLNNDHDIDKETVEAIKKANEAGIIFAISTGREYESVKDILDRHDIKSQCVLSNGAEYRDENGNILDVINIKEESARKVIKILEENKLSGRIFTSEGVFTTSTREEALKEVVFRTMSFNPSLTENEAREIAENLGFFTSLQYVKDIQELFEKGLEIRKFVAFHKDIELIDEMKKVISKIDGLAISSSFRDNIEITDINAQKGIILEKVANKMEIPKEEVMILGDSFNDYSMFEIFEETVAMKNAIPEVKAIAKYITDSNDKLGVAKAIYNVLNNEMHKMIKSEQNS</sequence>
<dbReference type="InterPro" id="IPR006379">
    <property type="entry name" value="HAD-SF_hydro_IIB"/>
</dbReference>
<gene>
    <name evidence="1" type="primary">ywpJ_1</name>
    <name evidence="1" type="ORF">SDC9_47609</name>
</gene>
<dbReference type="Pfam" id="PF08282">
    <property type="entry name" value="Hydrolase_3"/>
    <property type="match status" value="1"/>
</dbReference>
<dbReference type="EC" id="3.1.3.-" evidence="1"/>
<dbReference type="SFLD" id="SFLDG01140">
    <property type="entry name" value="C2.B:_Phosphomannomutase_and_P"/>
    <property type="match status" value="1"/>
</dbReference>
<dbReference type="NCBIfam" id="TIGR00099">
    <property type="entry name" value="Cof-subfamily"/>
    <property type="match status" value="1"/>
</dbReference>
<dbReference type="Gene3D" id="3.40.50.1000">
    <property type="entry name" value="HAD superfamily/HAD-like"/>
    <property type="match status" value="1"/>
</dbReference>
<dbReference type="SFLD" id="SFLDS00003">
    <property type="entry name" value="Haloacid_Dehalogenase"/>
    <property type="match status" value="1"/>
</dbReference>
<dbReference type="PANTHER" id="PTHR10000">
    <property type="entry name" value="PHOSPHOSERINE PHOSPHATASE"/>
    <property type="match status" value="1"/>
</dbReference>
<protein>
    <submittedName>
        <fullName evidence="1">Phosphatase YwpJ</fullName>
        <ecNumber evidence="1">3.1.3.-</ecNumber>
    </submittedName>
</protein>
<dbReference type="AlphaFoldDB" id="A0A644WCQ4"/>
<name>A0A644WCQ4_9ZZZZ</name>
<organism evidence="1">
    <name type="scientific">bioreactor metagenome</name>
    <dbReference type="NCBI Taxonomy" id="1076179"/>
    <lineage>
        <taxon>unclassified sequences</taxon>
        <taxon>metagenomes</taxon>
        <taxon>ecological metagenomes</taxon>
    </lineage>
</organism>
<comment type="caution">
    <text evidence="1">The sequence shown here is derived from an EMBL/GenBank/DDBJ whole genome shotgun (WGS) entry which is preliminary data.</text>
</comment>
<dbReference type="InterPro" id="IPR023214">
    <property type="entry name" value="HAD_sf"/>
</dbReference>
<dbReference type="InterPro" id="IPR036412">
    <property type="entry name" value="HAD-like_sf"/>
</dbReference>
<reference evidence="1" key="1">
    <citation type="submission" date="2019-08" db="EMBL/GenBank/DDBJ databases">
        <authorList>
            <person name="Kucharzyk K."/>
            <person name="Murdoch R.W."/>
            <person name="Higgins S."/>
            <person name="Loffler F."/>
        </authorList>
    </citation>
    <scope>NUCLEOTIDE SEQUENCE</scope>
</reference>
<dbReference type="GO" id="GO:0016791">
    <property type="term" value="F:phosphatase activity"/>
    <property type="evidence" value="ECO:0007669"/>
    <property type="project" value="TreeGrafter"/>
</dbReference>
<keyword evidence="1" id="KW-0378">Hydrolase</keyword>
<dbReference type="InterPro" id="IPR000150">
    <property type="entry name" value="Cof"/>
</dbReference>
<accession>A0A644WCQ4</accession>
<dbReference type="GO" id="GO:0005829">
    <property type="term" value="C:cytosol"/>
    <property type="evidence" value="ECO:0007669"/>
    <property type="project" value="TreeGrafter"/>
</dbReference>
<dbReference type="NCBIfam" id="TIGR01484">
    <property type="entry name" value="HAD-SF-IIB"/>
    <property type="match status" value="1"/>
</dbReference>
<dbReference type="EMBL" id="VSSQ01000791">
    <property type="protein sequence ID" value="MPM01369.1"/>
    <property type="molecule type" value="Genomic_DNA"/>
</dbReference>
<dbReference type="CDD" id="cd07516">
    <property type="entry name" value="HAD_Pase"/>
    <property type="match status" value="1"/>
</dbReference>
<dbReference type="PROSITE" id="PS01228">
    <property type="entry name" value="COF_1"/>
    <property type="match status" value="1"/>
</dbReference>
<evidence type="ECO:0000313" key="1">
    <source>
        <dbReference type="EMBL" id="MPM01369.1"/>
    </source>
</evidence>
<dbReference type="SUPFAM" id="SSF56784">
    <property type="entry name" value="HAD-like"/>
    <property type="match status" value="1"/>
</dbReference>
<dbReference type="PANTHER" id="PTHR10000:SF55">
    <property type="entry name" value="5-AMINO-6-(5-PHOSPHO-D-RIBITYLAMINO)URACIL PHOSPHATASE YCSE"/>
    <property type="match status" value="1"/>
</dbReference>
<dbReference type="GO" id="GO:0000287">
    <property type="term" value="F:magnesium ion binding"/>
    <property type="evidence" value="ECO:0007669"/>
    <property type="project" value="TreeGrafter"/>
</dbReference>
<dbReference type="Gene3D" id="3.30.1240.10">
    <property type="match status" value="1"/>
</dbReference>
<proteinExistence type="predicted"/>